<evidence type="ECO:0000256" key="3">
    <source>
        <dbReference type="ARBA" id="ARBA00023155"/>
    </source>
</evidence>
<evidence type="ECO:0000313" key="10">
    <source>
        <dbReference type="EMBL" id="KAK3553468.1"/>
    </source>
</evidence>
<dbReference type="InterPro" id="IPR009057">
    <property type="entry name" value="Homeodomain-like_sf"/>
</dbReference>
<protein>
    <recommendedName>
        <fullName evidence="9">Homeobox domain-containing protein</fullName>
    </recommendedName>
</protein>
<dbReference type="InterPro" id="IPR001356">
    <property type="entry name" value="HD"/>
</dbReference>
<evidence type="ECO:0000313" key="11">
    <source>
        <dbReference type="Proteomes" id="UP001274896"/>
    </source>
</evidence>
<evidence type="ECO:0000256" key="1">
    <source>
        <dbReference type="ARBA" id="ARBA00004123"/>
    </source>
</evidence>
<dbReference type="Gene3D" id="1.10.10.60">
    <property type="entry name" value="Homeodomain-like"/>
    <property type="match status" value="2"/>
</dbReference>
<evidence type="ECO:0000256" key="5">
    <source>
        <dbReference type="ARBA" id="ARBA00038196"/>
    </source>
</evidence>
<dbReference type="PRINTS" id="PR00024">
    <property type="entry name" value="HOMEOBOX"/>
</dbReference>
<keyword evidence="2 6" id="KW-0238">DNA-binding</keyword>
<accession>A0AAE0RHA5</accession>
<feature type="region of interest" description="Disordered" evidence="8">
    <location>
        <begin position="236"/>
        <end position="266"/>
    </location>
</feature>
<dbReference type="Pfam" id="PF00046">
    <property type="entry name" value="Homeodomain"/>
    <property type="match status" value="2"/>
</dbReference>
<feature type="DNA-binding region" description="Homeobox" evidence="6">
    <location>
        <begin position="126"/>
        <end position="185"/>
    </location>
</feature>
<dbReference type="InterPro" id="IPR020479">
    <property type="entry name" value="HD_metazoa"/>
</dbReference>
<sequence length="403" mass="45793">MVKNFSVDWLAQSYHDSKQDPEPVEISQAPVRRHVPCLVQPRPPTSYDKVYIQPKLKCSRTEENTSTEEQKDKEGIVFMHTAQRNCTSPSSSENSGYSSGYESEAAASECPTIEDGSEGERDGGVQRRIRTKFTPEQIEKLEKTFSKHKYLDASERVKTAQKLNLSETQVRTWFQNRRMKLKRERNYNMAKNFSVAWLSQSSQPDCGSGLEAALAPTLQTKHASYIGSIHSDDDVKDVTKIPSSPANSCGYTSGSESEVGDDSEAELGPNRRVRTKFTSYQIARLEKTFHKHKYLGASQRRKIAEKLHLSETQVKTWFQNRRMKLKREAQDTRVEYYTPALLAPMVLPPPPFQHHVMAGQRLVLSPAAAFPHFTPQLTRTVSLHQHTAHRAMIHSTLLSSCYY</sequence>
<dbReference type="SUPFAM" id="SSF46689">
    <property type="entry name" value="Homeodomain-like"/>
    <property type="match status" value="2"/>
</dbReference>
<evidence type="ECO:0000256" key="4">
    <source>
        <dbReference type="ARBA" id="ARBA00023242"/>
    </source>
</evidence>
<evidence type="ECO:0000259" key="9">
    <source>
        <dbReference type="PROSITE" id="PS50071"/>
    </source>
</evidence>
<evidence type="ECO:0000256" key="2">
    <source>
        <dbReference type="ARBA" id="ARBA00023125"/>
    </source>
</evidence>
<dbReference type="InterPro" id="IPR017970">
    <property type="entry name" value="Homeobox_CS"/>
</dbReference>
<feature type="compositionally biased region" description="Low complexity" evidence="8">
    <location>
        <begin position="88"/>
        <end position="109"/>
    </location>
</feature>
<comment type="similarity">
    <text evidence="5">Belongs to the BAR homeobox family.</text>
</comment>
<dbReference type="Proteomes" id="UP001274896">
    <property type="component" value="Unassembled WGS sequence"/>
</dbReference>
<name>A0AAE0RHA5_9TELE</name>
<dbReference type="PROSITE" id="PS50071">
    <property type="entry name" value="HOMEOBOX_2"/>
    <property type="match status" value="2"/>
</dbReference>
<evidence type="ECO:0000256" key="7">
    <source>
        <dbReference type="RuleBase" id="RU000682"/>
    </source>
</evidence>
<keyword evidence="4 6" id="KW-0539">Nucleus</keyword>
<comment type="subcellular location">
    <subcellularLocation>
        <location evidence="1 6 7">Nucleus</location>
    </subcellularLocation>
</comment>
<comment type="caution">
    <text evidence="10">The sequence shown here is derived from an EMBL/GenBank/DDBJ whole genome shotgun (WGS) entry which is preliminary data.</text>
</comment>
<dbReference type="GO" id="GO:0005634">
    <property type="term" value="C:nucleus"/>
    <property type="evidence" value="ECO:0007669"/>
    <property type="project" value="UniProtKB-SubCell"/>
</dbReference>
<feature type="region of interest" description="Disordered" evidence="8">
    <location>
        <begin position="82"/>
        <end position="128"/>
    </location>
</feature>
<dbReference type="InterPro" id="IPR050848">
    <property type="entry name" value="Homeobox_TF"/>
</dbReference>
<feature type="domain" description="Homeobox" evidence="9">
    <location>
        <begin position="124"/>
        <end position="184"/>
    </location>
</feature>
<dbReference type="GO" id="GO:0000981">
    <property type="term" value="F:DNA-binding transcription factor activity, RNA polymerase II-specific"/>
    <property type="evidence" value="ECO:0007669"/>
    <property type="project" value="InterPro"/>
</dbReference>
<feature type="compositionally biased region" description="Polar residues" evidence="8">
    <location>
        <begin position="241"/>
        <end position="252"/>
    </location>
</feature>
<dbReference type="EMBL" id="JAUCMX010000002">
    <property type="protein sequence ID" value="KAK3553468.1"/>
    <property type="molecule type" value="Genomic_DNA"/>
</dbReference>
<gene>
    <name evidence="10" type="ORF">QTP70_003511</name>
</gene>
<reference evidence="10" key="1">
    <citation type="submission" date="2023-06" db="EMBL/GenBank/DDBJ databases">
        <title>Male Hemibagrus guttatus genome.</title>
        <authorList>
            <person name="Bian C."/>
        </authorList>
    </citation>
    <scope>NUCLEOTIDE SEQUENCE</scope>
    <source>
        <strain evidence="10">Male_cb2023</strain>
        <tissue evidence="10">Muscle</tissue>
    </source>
</reference>
<feature type="DNA-binding region" description="Homeobox" evidence="6">
    <location>
        <begin position="270"/>
        <end position="329"/>
    </location>
</feature>
<evidence type="ECO:0000256" key="8">
    <source>
        <dbReference type="SAM" id="MobiDB-lite"/>
    </source>
</evidence>
<keyword evidence="11" id="KW-1185">Reference proteome</keyword>
<dbReference type="PANTHER" id="PTHR24333:SF5">
    <property type="entry name" value="VENT HOMEOBOX"/>
    <property type="match status" value="1"/>
</dbReference>
<organism evidence="10 11">
    <name type="scientific">Hemibagrus guttatus</name>
    <dbReference type="NCBI Taxonomy" id="175788"/>
    <lineage>
        <taxon>Eukaryota</taxon>
        <taxon>Metazoa</taxon>
        <taxon>Chordata</taxon>
        <taxon>Craniata</taxon>
        <taxon>Vertebrata</taxon>
        <taxon>Euteleostomi</taxon>
        <taxon>Actinopterygii</taxon>
        <taxon>Neopterygii</taxon>
        <taxon>Teleostei</taxon>
        <taxon>Ostariophysi</taxon>
        <taxon>Siluriformes</taxon>
        <taxon>Bagridae</taxon>
        <taxon>Hemibagrus</taxon>
    </lineage>
</organism>
<dbReference type="PROSITE" id="PS00027">
    <property type="entry name" value="HOMEOBOX_1"/>
    <property type="match status" value="1"/>
</dbReference>
<dbReference type="AlphaFoldDB" id="A0AAE0RHA5"/>
<dbReference type="CDD" id="cd00086">
    <property type="entry name" value="homeodomain"/>
    <property type="match status" value="2"/>
</dbReference>
<dbReference type="GO" id="GO:0003677">
    <property type="term" value="F:DNA binding"/>
    <property type="evidence" value="ECO:0007669"/>
    <property type="project" value="UniProtKB-UniRule"/>
</dbReference>
<feature type="domain" description="Homeobox" evidence="9">
    <location>
        <begin position="268"/>
        <end position="328"/>
    </location>
</feature>
<dbReference type="SMART" id="SM00389">
    <property type="entry name" value="HOX"/>
    <property type="match status" value="2"/>
</dbReference>
<keyword evidence="3 6" id="KW-0371">Homeobox</keyword>
<evidence type="ECO:0000256" key="6">
    <source>
        <dbReference type="PROSITE-ProRule" id="PRU00108"/>
    </source>
</evidence>
<dbReference type="PANTHER" id="PTHR24333">
    <property type="entry name" value="HOMEO BOX HB9 LIKE A-RELATED"/>
    <property type="match status" value="1"/>
</dbReference>
<proteinExistence type="inferred from homology"/>